<comment type="caution">
    <text evidence="7">The sequence shown here is derived from an EMBL/GenBank/DDBJ whole genome shotgun (WGS) entry which is preliminary data.</text>
</comment>
<dbReference type="NCBIfam" id="TIGR02469">
    <property type="entry name" value="CbiT"/>
    <property type="match status" value="1"/>
</dbReference>
<dbReference type="PIRSF" id="PIRSF036428">
    <property type="entry name" value="CobL"/>
    <property type="match status" value="1"/>
</dbReference>
<evidence type="ECO:0000313" key="8">
    <source>
        <dbReference type="Proteomes" id="UP000244240"/>
    </source>
</evidence>
<keyword evidence="4 7" id="KW-0808">Transferase</keyword>
<dbReference type="InterPro" id="IPR029063">
    <property type="entry name" value="SAM-dependent_MTases_sf"/>
</dbReference>
<evidence type="ECO:0000256" key="5">
    <source>
        <dbReference type="ARBA" id="ARBA00022691"/>
    </source>
</evidence>
<name>A0A2T6C8E3_9BACL</name>
<feature type="domain" description="Tetrapyrrole methylase" evidence="6">
    <location>
        <begin position="6"/>
        <end position="190"/>
    </location>
</feature>
<dbReference type="PANTHER" id="PTHR43182">
    <property type="entry name" value="COBALT-PRECORRIN-6B C(15)-METHYLTRANSFERASE (DECARBOXYLATING)"/>
    <property type="match status" value="1"/>
</dbReference>
<evidence type="ECO:0000256" key="4">
    <source>
        <dbReference type="ARBA" id="ARBA00022679"/>
    </source>
</evidence>
<dbReference type="SUPFAM" id="SSF53335">
    <property type="entry name" value="S-adenosyl-L-methionine-dependent methyltransferases"/>
    <property type="match status" value="1"/>
</dbReference>
<evidence type="ECO:0000256" key="2">
    <source>
        <dbReference type="ARBA" id="ARBA00022573"/>
    </source>
</evidence>
<dbReference type="SUPFAM" id="SSF53790">
    <property type="entry name" value="Tetrapyrrole methylase"/>
    <property type="match status" value="1"/>
</dbReference>
<dbReference type="RefSeq" id="WP_170109439.1">
    <property type="nucleotide sequence ID" value="NZ_QBKR01000002.1"/>
</dbReference>
<keyword evidence="3 7" id="KW-0489">Methyltransferase</keyword>
<evidence type="ECO:0000313" key="7">
    <source>
        <dbReference type="EMBL" id="PTX64573.1"/>
    </source>
</evidence>
<dbReference type="GO" id="GO:0009236">
    <property type="term" value="P:cobalamin biosynthetic process"/>
    <property type="evidence" value="ECO:0007669"/>
    <property type="project" value="UniProtKB-UniPathway"/>
</dbReference>
<dbReference type="CDD" id="cd02440">
    <property type="entry name" value="AdoMet_MTases"/>
    <property type="match status" value="1"/>
</dbReference>
<organism evidence="7 8">
    <name type="scientific">Melghirimyces profundicolus</name>
    <dbReference type="NCBI Taxonomy" id="1242148"/>
    <lineage>
        <taxon>Bacteria</taxon>
        <taxon>Bacillati</taxon>
        <taxon>Bacillota</taxon>
        <taxon>Bacilli</taxon>
        <taxon>Bacillales</taxon>
        <taxon>Thermoactinomycetaceae</taxon>
        <taxon>Melghirimyces</taxon>
    </lineage>
</organism>
<dbReference type="Gene3D" id="3.30.950.10">
    <property type="entry name" value="Methyltransferase, Cobalt-precorrin-4 Transmethylase, Domain 2"/>
    <property type="match status" value="1"/>
</dbReference>
<dbReference type="NCBIfam" id="TIGR02467">
    <property type="entry name" value="CbiE"/>
    <property type="match status" value="1"/>
</dbReference>
<keyword evidence="8" id="KW-1185">Reference proteome</keyword>
<keyword evidence="2" id="KW-0169">Cobalamin biosynthesis</keyword>
<dbReference type="InterPro" id="IPR014777">
    <property type="entry name" value="4pyrrole_Mease_sub1"/>
</dbReference>
<dbReference type="Pfam" id="PF00590">
    <property type="entry name" value="TP_methylase"/>
    <property type="match status" value="1"/>
</dbReference>
<dbReference type="UniPathway" id="UPA00148"/>
<reference evidence="7 8" key="1">
    <citation type="submission" date="2018-04" db="EMBL/GenBank/DDBJ databases">
        <title>Genomic Encyclopedia of Archaeal and Bacterial Type Strains, Phase II (KMG-II): from individual species to whole genera.</title>
        <authorList>
            <person name="Goeker M."/>
        </authorList>
    </citation>
    <scope>NUCLEOTIDE SEQUENCE [LARGE SCALE GENOMIC DNA]</scope>
    <source>
        <strain evidence="7 8">DSM 45787</strain>
    </source>
</reference>
<dbReference type="Pfam" id="PF01135">
    <property type="entry name" value="PCMT"/>
    <property type="match status" value="1"/>
</dbReference>
<dbReference type="Gene3D" id="3.40.1010.10">
    <property type="entry name" value="Cobalt-precorrin-4 Transmethylase, Domain 1"/>
    <property type="match status" value="1"/>
</dbReference>
<evidence type="ECO:0000256" key="1">
    <source>
        <dbReference type="ARBA" id="ARBA00004953"/>
    </source>
</evidence>
<dbReference type="InterPro" id="IPR000878">
    <property type="entry name" value="4pyrrol_Mease"/>
</dbReference>
<dbReference type="Proteomes" id="UP000244240">
    <property type="component" value="Unassembled WGS sequence"/>
</dbReference>
<dbReference type="InterPro" id="IPR050714">
    <property type="entry name" value="Cobalamin_biosynth_MTase"/>
</dbReference>
<dbReference type="InterPro" id="IPR035996">
    <property type="entry name" value="4pyrrol_Methylase_sf"/>
</dbReference>
<proteinExistence type="predicted"/>
<comment type="pathway">
    <text evidence="1">Cofactor biosynthesis; adenosylcobalamin biosynthesis.</text>
</comment>
<gene>
    <name evidence="7" type="ORF">C8P63_10266</name>
</gene>
<protein>
    <submittedName>
        <fullName evidence="7">Precorrin-6Y C5,15-methyltransferase (Decarboxylating)</fullName>
    </submittedName>
</protein>
<dbReference type="Gene3D" id="3.40.50.150">
    <property type="entry name" value="Vaccinia Virus protein VP39"/>
    <property type="match status" value="1"/>
</dbReference>
<dbReference type="GO" id="GO:0032259">
    <property type="term" value="P:methylation"/>
    <property type="evidence" value="ECO:0007669"/>
    <property type="project" value="UniProtKB-KW"/>
</dbReference>
<dbReference type="CDD" id="cd11644">
    <property type="entry name" value="Precorrin-6Y-MT"/>
    <property type="match status" value="1"/>
</dbReference>
<dbReference type="InterPro" id="IPR006365">
    <property type="entry name" value="Cbl_synth_CobL"/>
</dbReference>
<dbReference type="PANTHER" id="PTHR43182:SF1">
    <property type="entry name" value="COBALT-PRECORRIN-7 C(5)-METHYLTRANSFERASE"/>
    <property type="match status" value="1"/>
</dbReference>
<dbReference type="InterPro" id="IPR012818">
    <property type="entry name" value="CbiE"/>
</dbReference>
<keyword evidence="5" id="KW-0949">S-adenosyl-L-methionine</keyword>
<evidence type="ECO:0000259" key="6">
    <source>
        <dbReference type="Pfam" id="PF00590"/>
    </source>
</evidence>
<dbReference type="AlphaFoldDB" id="A0A2T6C8E3"/>
<dbReference type="InterPro" id="IPR014776">
    <property type="entry name" value="4pyrrole_Mease_sub2"/>
</dbReference>
<evidence type="ECO:0000256" key="3">
    <source>
        <dbReference type="ARBA" id="ARBA00022603"/>
    </source>
</evidence>
<sequence>MPPIDVIGVGADGAAGLAPHLRMKIAQCERLYGGRRLLNMFPEGDGVRVTIGSNLPEIARLLLKYRQQRQVVLATGDPNFFGVADYLYRHVGREHLNVHPHLSCIQLLFARIRESWHDAFLASVHGRSACGLTDWVRRHPKVVLLTDPVHHPGAIARRLLDQGIQNRRMVVGENLGAPGEKVTEWDLEEAAEKTFAPLNVVLIRRLPGREPEPIRKPEPVLGIKDGNFAQRAPMKGQLTKREVRAVVLARLGLSKTCVLWDIGAGSGSVGLEARGVIGEEGRVYAVERNAQDVENIRENARRLRRSLHVVHGEAPEVLESLENPDAVFIGGSGGRLDPLLSVCAGRLNPGGRLVMNAVTLENATAGYRRLQELGLDPDLIQLQVSRSRPIAGKTRLEPLTPVFLLTGEKSSGGGEAG</sequence>
<dbReference type="GO" id="GO:0008276">
    <property type="term" value="F:protein methyltransferase activity"/>
    <property type="evidence" value="ECO:0007669"/>
    <property type="project" value="InterPro"/>
</dbReference>
<accession>A0A2T6C8E3</accession>
<dbReference type="EMBL" id="QBKR01000002">
    <property type="protein sequence ID" value="PTX64573.1"/>
    <property type="molecule type" value="Genomic_DNA"/>
</dbReference>
<dbReference type="InterPro" id="IPR014008">
    <property type="entry name" value="Cbl_synth_MTase_CbiT"/>
</dbReference>